<keyword evidence="1" id="KW-0812">Transmembrane</keyword>
<keyword evidence="3" id="KW-1185">Reference proteome</keyword>
<dbReference type="RefSeq" id="WP_014778229.1">
    <property type="nucleotide sequence ID" value="NC_018012.1"/>
</dbReference>
<dbReference type="AlphaFoldDB" id="I3Y9V1"/>
<keyword evidence="1" id="KW-1133">Transmembrane helix</keyword>
<dbReference type="Proteomes" id="UP000006062">
    <property type="component" value="Chromosome"/>
</dbReference>
<evidence type="ECO:0000313" key="2">
    <source>
        <dbReference type="EMBL" id="AFL73769.1"/>
    </source>
</evidence>
<gene>
    <name evidence="2" type="ordered locus">Thivi_1797</name>
</gene>
<keyword evidence="1" id="KW-0472">Membrane</keyword>
<name>I3Y9V1_THIV6</name>
<evidence type="ECO:0000313" key="3">
    <source>
        <dbReference type="Proteomes" id="UP000006062"/>
    </source>
</evidence>
<accession>I3Y9V1</accession>
<dbReference type="KEGG" id="tvi:Thivi_1797"/>
<reference evidence="2 3" key="1">
    <citation type="submission" date="2012-06" db="EMBL/GenBank/DDBJ databases">
        <title>Complete sequence of Thiocystis violascens DSM 198.</title>
        <authorList>
            <consortium name="US DOE Joint Genome Institute"/>
            <person name="Lucas S."/>
            <person name="Han J."/>
            <person name="Lapidus A."/>
            <person name="Cheng J.-F."/>
            <person name="Goodwin L."/>
            <person name="Pitluck S."/>
            <person name="Peters L."/>
            <person name="Ovchinnikova G."/>
            <person name="Teshima H."/>
            <person name="Detter J.C."/>
            <person name="Han C."/>
            <person name="Tapia R."/>
            <person name="Land M."/>
            <person name="Hauser L."/>
            <person name="Kyrpides N."/>
            <person name="Ivanova N."/>
            <person name="Pagani I."/>
            <person name="Vogl K."/>
            <person name="Liu Z."/>
            <person name="Frigaard N.-U."/>
            <person name="Bryant D."/>
            <person name="Woyke T."/>
        </authorList>
    </citation>
    <scope>NUCLEOTIDE SEQUENCE [LARGE SCALE GENOMIC DNA]</scope>
    <source>
        <strain evidence="3">ATCC 17096 / DSM 198 / 6111</strain>
    </source>
</reference>
<dbReference type="EMBL" id="CP003154">
    <property type="protein sequence ID" value="AFL73769.1"/>
    <property type="molecule type" value="Genomic_DNA"/>
</dbReference>
<sequence>MSTIVIDTLRESELRLEVRIAEAKTELTRWVIGAGVLQTTVIIGVLMKVAKMV</sequence>
<protein>
    <submittedName>
        <fullName evidence="2">Uncharacterized protein</fullName>
    </submittedName>
</protein>
<organism evidence="2 3">
    <name type="scientific">Thiocystis violascens (strain ATCC 17096 / DSM 198 / 6111)</name>
    <name type="common">Chromatium violascens</name>
    <dbReference type="NCBI Taxonomy" id="765911"/>
    <lineage>
        <taxon>Bacteria</taxon>
        <taxon>Pseudomonadati</taxon>
        <taxon>Pseudomonadota</taxon>
        <taxon>Gammaproteobacteria</taxon>
        <taxon>Chromatiales</taxon>
        <taxon>Chromatiaceae</taxon>
        <taxon>Thiocystis</taxon>
    </lineage>
</organism>
<evidence type="ECO:0000256" key="1">
    <source>
        <dbReference type="SAM" id="Phobius"/>
    </source>
</evidence>
<dbReference type="OrthoDB" id="5571890at2"/>
<proteinExistence type="predicted"/>
<dbReference type="HOGENOM" id="CLU_3067266_0_0_6"/>
<feature type="transmembrane region" description="Helical" evidence="1">
    <location>
        <begin position="30"/>
        <end position="50"/>
    </location>
</feature>
<dbReference type="STRING" id="765911.Thivi_1797"/>